<comment type="caution">
    <text evidence="4">The sequence shown here is derived from an EMBL/GenBank/DDBJ whole genome shotgun (WGS) entry which is preliminary data.</text>
</comment>
<organism evidence="4 5">
    <name type="scientific">Streptomyces andamanensis</name>
    <dbReference type="NCBI Taxonomy" id="1565035"/>
    <lineage>
        <taxon>Bacteria</taxon>
        <taxon>Bacillati</taxon>
        <taxon>Actinomycetota</taxon>
        <taxon>Actinomycetes</taxon>
        <taxon>Kitasatosporales</taxon>
        <taxon>Streptomycetaceae</taxon>
        <taxon>Streptomyces</taxon>
    </lineage>
</organism>
<keyword evidence="2" id="KW-0503">Monooxygenase</keyword>
<reference evidence="5" key="1">
    <citation type="journal article" date="2019" name="Int. J. Syst. Evol. Microbiol.">
        <title>The Global Catalogue of Microorganisms (GCM) 10K type strain sequencing project: providing services to taxonomists for standard genome sequencing and annotation.</title>
        <authorList>
            <consortium name="The Broad Institute Genomics Platform"/>
            <consortium name="The Broad Institute Genome Sequencing Center for Infectious Disease"/>
            <person name="Wu L."/>
            <person name="Ma J."/>
        </authorList>
    </citation>
    <scope>NUCLEOTIDE SEQUENCE [LARGE SCALE GENOMIC DNA]</scope>
    <source>
        <strain evidence="5">PCU 347</strain>
    </source>
</reference>
<dbReference type="RefSeq" id="WP_381742043.1">
    <property type="nucleotide sequence ID" value="NZ_JBHSDP010000024.1"/>
</dbReference>
<keyword evidence="2" id="KW-0349">Heme</keyword>
<feature type="compositionally biased region" description="Pro residues" evidence="3">
    <location>
        <begin position="1"/>
        <end position="19"/>
    </location>
</feature>
<dbReference type="PRINTS" id="PR00359">
    <property type="entry name" value="BP450"/>
</dbReference>
<dbReference type="EC" id="1.14.-.-" evidence="4"/>
<dbReference type="InterPro" id="IPR001128">
    <property type="entry name" value="Cyt_P450"/>
</dbReference>
<comment type="similarity">
    <text evidence="1 2">Belongs to the cytochrome P450 family.</text>
</comment>
<proteinExistence type="inferred from homology"/>
<dbReference type="InterPro" id="IPR002397">
    <property type="entry name" value="Cyt_P450_B"/>
</dbReference>
<keyword evidence="5" id="KW-1185">Reference proteome</keyword>
<evidence type="ECO:0000256" key="2">
    <source>
        <dbReference type="RuleBase" id="RU000461"/>
    </source>
</evidence>
<name>A0ABV8TJW8_9ACTN</name>
<gene>
    <name evidence="4" type="ORF">ACFPC0_24775</name>
</gene>
<protein>
    <submittedName>
        <fullName evidence="4">Cytochrome P450</fullName>
        <ecNumber evidence="4">1.14.-.-</ecNumber>
    </submittedName>
</protein>
<dbReference type="InterPro" id="IPR017972">
    <property type="entry name" value="Cyt_P450_CS"/>
</dbReference>
<dbReference type="Gene3D" id="1.10.630.10">
    <property type="entry name" value="Cytochrome P450"/>
    <property type="match status" value="1"/>
</dbReference>
<dbReference type="PANTHER" id="PTHR46696:SF1">
    <property type="entry name" value="CYTOCHROME P450 YJIB-RELATED"/>
    <property type="match status" value="1"/>
</dbReference>
<evidence type="ECO:0000313" key="4">
    <source>
        <dbReference type="EMBL" id="MFC4330942.1"/>
    </source>
</evidence>
<dbReference type="InterPro" id="IPR036396">
    <property type="entry name" value="Cyt_P450_sf"/>
</dbReference>
<keyword evidence="2" id="KW-0408">Iron</keyword>
<accession>A0ABV8TJW8</accession>
<sequence>MTPSGPSPSPSPSPSPAASPFPAARAPGCPFDPPPLYARLRQEAPVRVRIWDGSTPWLVTRHDDIRAVLGDPRFSADPSRPGFPSPSAGFKALGAAEVQAFVTRDDPEHARQRRMLTGYFTVRRTAALAPRIQEIIDGLLDRMADAGPPSDLVEDFALPMPSLVIGELLGVPPADQPLFQRAARAMIARDSGVAEFTAARTELADYLRELIAHKDRSPGDDLLSSLVVERVRGGALDAALLVEIAVSLLVAGHETTANMTALGTLVLLGDPDRLALVRDSEDPARVAAAVEELLRYLTITHSGLARVATEDVEVGGRPVRAGEGVIVANASGNRDAAVFADPDRFDPARTDVRRHLAFGYGVHQCLGQNLARTELQLAYPALLRRFPDLRLAVDIGTVAFKDDMLIHGVHELPVTW</sequence>
<keyword evidence="2" id="KW-0479">Metal-binding</keyword>
<dbReference type="PANTHER" id="PTHR46696">
    <property type="entry name" value="P450, PUTATIVE (EUROFUNG)-RELATED"/>
    <property type="match status" value="1"/>
</dbReference>
<dbReference type="CDD" id="cd11030">
    <property type="entry name" value="CYP105-like"/>
    <property type="match status" value="1"/>
</dbReference>
<evidence type="ECO:0000313" key="5">
    <source>
        <dbReference type="Proteomes" id="UP001595824"/>
    </source>
</evidence>
<dbReference type="GO" id="GO:0016491">
    <property type="term" value="F:oxidoreductase activity"/>
    <property type="evidence" value="ECO:0007669"/>
    <property type="project" value="UniProtKB-KW"/>
</dbReference>
<dbReference type="SUPFAM" id="SSF48264">
    <property type="entry name" value="Cytochrome P450"/>
    <property type="match status" value="1"/>
</dbReference>
<dbReference type="EMBL" id="JBHSDP010000024">
    <property type="protein sequence ID" value="MFC4330942.1"/>
    <property type="molecule type" value="Genomic_DNA"/>
</dbReference>
<dbReference type="PRINTS" id="PR00385">
    <property type="entry name" value="P450"/>
</dbReference>
<dbReference type="Pfam" id="PF00067">
    <property type="entry name" value="p450"/>
    <property type="match status" value="1"/>
</dbReference>
<dbReference type="Proteomes" id="UP001595824">
    <property type="component" value="Unassembled WGS sequence"/>
</dbReference>
<evidence type="ECO:0000256" key="3">
    <source>
        <dbReference type="SAM" id="MobiDB-lite"/>
    </source>
</evidence>
<feature type="region of interest" description="Disordered" evidence="3">
    <location>
        <begin position="1"/>
        <end position="28"/>
    </location>
</feature>
<dbReference type="PROSITE" id="PS00086">
    <property type="entry name" value="CYTOCHROME_P450"/>
    <property type="match status" value="1"/>
</dbReference>
<evidence type="ECO:0000256" key="1">
    <source>
        <dbReference type="ARBA" id="ARBA00010617"/>
    </source>
</evidence>
<keyword evidence="2 4" id="KW-0560">Oxidoreductase</keyword>